<dbReference type="PRINTS" id="PR00134">
    <property type="entry name" value="GLHYDRLASE10"/>
</dbReference>
<dbReference type="InterPro" id="IPR001000">
    <property type="entry name" value="GH10_dom"/>
</dbReference>
<dbReference type="GO" id="GO:0045493">
    <property type="term" value="P:xylan catabolic process"/>
    <property type="evidence" value="ECO:0007669"/>
    <property type="project" value="UniProtKB-KW"/>
</dbReference>
<keyword evidence="4" id="KW-0732">Signal</keyword>
<protein>
    <recommendedName>
        <fullName evidence="9">Beta-xylanase</fullName>
        <ecNumber evidence="9">3.2.1.8</ecNumber>
    </recommendedName>
</protein>
<keyword evidence="3 11" id="KW-0858">Xylan degradation</keyword>
<organism evidence="11 12">
    <name type="scientific">Sphingorhabdus contaminans</name>
    <dbReference type="NCBI Taxonomy" id="1343899"/>
    <lineage>
        <taxon>Bacteria</taxon>
        <taxon>Pseudomonadati</taxon>
        <taxon>Pseudomonadota</taxon>
        <taxon>Alphaproteobacteria</taxon>
        <taxon>Sphingomonadales</taxon>
        <taxon>Sphingomonadaceae</taxon>
        <taxon>Sphingorhabdus</taxon>
    </lineage>
</organism>
<name>A0A553W936_9SPHN</name>
<comment type="caution">
    <text evidence="11">The sequence shown here is derived from an EMBL/GenBank/DDBJ whole genome shotgun (WGS) entry which is preliminary data.</text>
</comment>
<evidence type="ECO:0000256" key="6">
    <source>
        <dbReference type="ARBA" id="ARBA00023277"/>
    </source>
</evidence>
<dbReference type="GO" id="GO:0031176">
    <property type="term" value="F:endo-1,4-beta-xylanase activity"/>
    <property type="evidence" value="ECO:0007669"/>
    <property type="project" value="UniProtKB-EC"/>
</dbReference>
<accession>A0A553W936</accession>
<keyword evidence="5 9" id="KW-0378">Hydrolase</keyword>
<dbReference type="Proteomes" id="UP000320160">
    <property type="component" value="Unassembled WGS sequence"/>
</dbReference>
<evidence type="ECO:0000256" key="4">
    <source>
        <dbReference type="ARBA" id="ARBA00022729"/>
    </source>
</evidence>
<keyword evidence="6 9" id="KW-0119">Carbohydrate metabolism</keyword>
<evidence type="ECO:0000256" key="2">
    <source>
        <dbReference type="ARBA" id="ARBA00007495"/>
    </source>
</evidence>
<dbReference type="AlphaFoldDB" id="A0A553W936"/>
<evidence type="ECO:0000259" key="10">
    <source>
        <dbReference type="PROSITE" id="PS51760"/>
    </source>
</evidence>
<dbReference type="InterPro" id="IPR006311">
    <property type="entry name" value="TAT_signal"/>
</dbReference>
<dbReference type="EC" id="3.2.1.8" evidence="9"/>
<evidence type="ECO:0000256" key="8">
    <source>
        <dbReference type="ARBA" id="ARBA00023326"/>
    </source>
</evidence>
<feature type="domain" description="GH10" evidence="10">
    <location>
        <begin position="52"/>
        <end position="376"/>
    </location>
</feature>
<keyword evidence="7 9" id="KW-0326">Glycosidase</keyword>
<dbReference type="PROSITE" id="PS51760">
    <property type="entry name" value="GH10_2"/>
    <property type="match status" value="1"/>
</dbReference>
<evidence type="ECO:0000256" key="9">
    <source>
        <dbReference type="RuleBase" id="RU361174"/>
    </source>
</evidence>
<evidence type="ECO:0000256" key="1">
    <source>
        <dbReference type="ARBA" id="ARBA00000681"/>
    </source>
</evidence>
<keyword evidence="8 9" id="KW-0624">Polysaccharide degradation</keyword>
<sequence>MKMDLTRRETLASMIAMAGAVGFGNDVAWAHDHGTGLHHAAKSKRMRFGSAVGAGNELSGSFRNPQYAKLLQRDCGLLVAENEMKWQALRPGPDAFNFGPFDAIVAFAEENALAIRGHTLLWHRPQWQPAWLETYDFGATPIREAERLLTTHVRTVTDRYRGKILSYDVVNETVLEDSTLAQTALSRAIGGTETLVDLAFHTTREQLPDAQLVYNDYMSWEPGNEKHRAGVLKLLEGFRRRNVPVDALGVQSHIRIDTYDPLTGTGPKQEREWRQFIDEVIAMGYDLLITEFDVNDQALPVDIVARDQSVAAYAKGYLDLMFDYPQLKDVLAWGMCDSYSWLQQFQPTRTDGQPKRPCPYDSGFKPKPLHAVLAKAFASASMR</sequence>
<evidence type="ECO:0000256" key="3">
    <source>
        <dbReference type="ARBA" id="ARBA00022651"/>
    </source>
</evidence>
<evidence type="ECO:0000256" key="5">
    <source>
        <dbReference type="ARBA" id="ARBA00022801"/>
    </source>
</evidence>
<dbReference type="OrthoDB" id="9815836at2"/>
<reference evidence="11 12" key="1">
    <citation type="submission" date="2019-07" db="EMBL/GenBank/DDBJ databases">
        <authorList>
            <person name="Park M."/>
        </authorList>
    </citation>
    <scope>NUCLEOTIDE SEQUENCE [LARGE SCALE GENOMIC DNA]</scope>
    <source>
        <strain evidence="11 12">KCTC32445</strain>
    </source>
</reference>
<proteinExistence type="inferred from homology"/>
<dbReference type="Gene3D" id="3.20.20.80">
    <property type="entry name" value="Glycosidases"/>
    <property type="match status" value="1"/>
</dbReference>
<dbReference type="PROSITE" id="PS51318">
    <property type="entry name" value="TAT"/>
    <property type="match status" value="1"/>
</dbReference>
<dbReference type="EMBL" id="VKKU01000002">
    <property type="protein sequence ID" value="TSB01203.1"/>
    <property type="molecule type" value="Genomic_DNA"/>
</dbReference>
<gene>
    <name evidence="11" type="ORF">FOM92_08240</name>
</gene>
<comment type="catalytic activity">
    <reaction evidence="1 9">
        <text>Endohydrolysis of (1-&gt;4)-beta-D-xylosidic linkages in xylans.</text>
        <dbReference type="EC" id="3.2.1.8"/>
    </reaction>
</comment>
<comment type="similarity">
    <text evidence="2 9">Belongs to the glycosyl hydrolase 10 (cellulase F) family.</text>
</comment>
<dbReference type="PANTHER" id="PTHR31490:SF88">
    <property type="entry name" value="BETA-XYLANASE"/>
    <property type="match status" value="1"/>
</dbReference>
<dbReference type="InterPro" id="IPR044846">
    <property type="entry name" value="GH10"/>
</dbReference>
<dbReference type="SUPFAM" id="SSF51445">
    <property type="entry name" value="(Trans)glycosidases"/>
    <property type="match status" value="1"/>
</dbReference>
<evidence type="ECO:0000313" key="12">
    <source>
        <dbReference type="Proteomes" id="UP000320160"/>
    </source>
</evidence>
<evidence type="ECO:0000313" key="11">
    <source>
        <dbReference type="EMBL" id="TSB01203.1"/>
    </source>
</evidence>
<evidence type="ECO:0000256" key="7">
    <source>
        <dbReference type="ARBA" id="ARBA00023295"/>
    </source>
</evidence>
<keyword evidence="12" id="KW-1185">Reference proteome</keyword>
<dbReference type="Pfam" id="PF00331">
    <property type="entry name" value="Glyco_hydro_10"/>
    <property type="match status" value="1"/>
</dbReference>
<dbReference type="PANTHER" id="PTHR31490">
    <property type="entry name" value="GLYCOSYL HYDROLASE"/>
    <property type="match status" value="1"/>
</dbReference>
<dbReference type="SMART" id="SM00633">
    <property type="entry name" value="Glyco_10"/>
    <property type="match status" value="1"/>
</dbReference>
<dbReference type="InterPro" id="IPR017853">
    <property type="entry name" value="GH"/>
</dbReference>